<dbReference type="Pfam" id="PF00072">
    <property type="entry name" value="Response_reg"/>
    <property type="match status" value="1"/>
</dbReference>
<dbReference type="Gene3D" id="3.40.50.2300">
    <property type="match status" value="1"/>
</dbReference>
<evidence type="ECO:0000256" key="5">
    <source>
        <dbReference type="SAM" id="MobiDB-lite"/>
    </source>
</evidence>
<gene>
    <name evidence="7" type="ORF">QBC38DRAFT_512880</name>
</gene>
<dbReference type="PROSITE" id="PS50110">
    <property type="entry name" value="RESPONSE_REGULATORY"/>
    <property type="match status" value="1"/>
</dbReference>
<dbReference type="InterPro" id="IPR001789">
    <property type="entry name" value="Sig_transdc_resp-reg_receiver"/>
</dbReference>
<accession>A0AAN6YNU3</accession>
<dbReference type="GO" id="GO:0032543">
    <property type="term" value="P:mitochondrial translation"/>
    <property type="evidence" value="ECO:0007669"/>
    <property type="project" value="TreeGrafter"/>
</dbReference>
<feature type="domain" description="Response regulatory" evidence="6">
    <location>
        <begin position="203"/>
        <end position="355"/>
    </location>
</feature>
<dbReference type="GO" id="GO:0003735">
    <property type="term" value="F:structural constituent of ribosome"/>
    <property type="evidence" value="ECO:0007669"/>
    <property type="project" value="TreeGrafter"/>
</dbReference>
<proteinExistence type="inferred from homology"/>
<evidence type="ECO:0000256" key="4">
    <source>
        <dbReference type="PROSITE-ProRule" id="PRU00169"/>
    </source>
</evidence>
<evidence type="ECO:0000313" key="8">
    <source>
        <dbReference type="Proteomes" id="UP001301958"/>
    </source>
</evidence>
<dbReference type="EMBL" id="MU865465">
    <property type="protein sequence ID" value="KAK4222554.1"/>
    <property type="molecule type" value="Genomic_DNA"/>
</dbReference>
<dbReference type="PANTHER" id="PTHR28158">
    <property type="entry name" value="37S RIBOSOMAL PROTEIN S35, MITOCHONDRIAL"/>
    <property type="match status" value="1"/>
</dbReference>
<dbReference type="GO" id="GO:0000156">
    <property type="term" value="F:phosphorelay response regulator activity"/>
    <property type="evidence" value="ECO:0007669"/>
    <property type="project" value="UniProtKB-ARBA"/>
</dbReference>
<comment type="similarity">
    <text evidence="3">Belongs to the SSK1 family.</text>
</comment>
<feature type="region of interest" description="Disordered" evidence="5">
    <location>
        <begin position="732"/>
        <end position="754"/>
    </location>
</feature>
<dbReference type="CDD" id="cd17546">
    <property type="entry name" value="REC_hyHK_CKI1_RcsC-like"/>
    <property type="match status" value="1"/>
</dbReference>
<evidence type="ECO:0000256" key="2">
    <source>
        <dbReference type="ARBA" id="ARBA00023012"/>
    </source>
</evidence>
<feature type="modified residue" description="4-aspartylphosphate" evidence="4">
    <location>
        <position position="252"/>
    </location>
</feature>
<evidence type="ECO:0000259" key="6">
    <source>
        <dbReference type="PROSITE" id="PS50110"/>
    </source>
</evidence>
<dbReference type="Proteomes" id="UP001301958">
    <property type="component" value="Unassembled WGS sequence"/>
</dbReference>
<evidence type="ECO:0000256" key="3">
    <source>
        <dbReference type="ARBA" id="ARBA00093463"/>
    </source>
</evidence>
<reference evidence="7" key="1">
    <citation type="journal article" date="2023" name="Mol. Phylogenet. Evol.">
        <title>Genome-scale phylogeny and comparative genomics of the fungal order Sordariales.</title>
        <authorList>
            <person name="Hensen N."/>
            <person name="Bonometti L."/>
            <person name="Westerberg I."/>
            <person name="Brannstrom I.O."/>
            <person name="Guillou S."/>
            <person name="Cros-Aarteil S."/>
            <person name="Calhoun S."/>
            <person name="Haridas S."/>
            <person name="Kuo A."/>
            <person name="Mondo S."/>
            <person name="Pangilinan J."/>
            <person name="Riley R."/>
            <person name="LaButti K."/>
            <person name="Andreopoulos B."/>
            <person name="Lipzen A."/>
            <person name="Chen C."/>
            <person name="Yan M."/>
            <person name="Daum C."/>
            <person name="Ng V."/>
            <person name="Clum A."/>
            <person name="Steindorff A."/>
            <person name="Ohm R.A."/>
            <person name="Martin F."/>
            <person name="Silar P."/>
            <person name="Natvig D.O."/>
            <person name="Lalanne C."/>
            <person name="Gautier V."/>
            <person name="Ament-Velasquez S.L."/>
            <person name="Kruys A."/>
            <person name="Hutchinson M.I."/>
            <person name="Powell A.J."/>
            <person name="Barry K."/>
            <person name="Miller A.N."/>
            <person name="Grigoriev I.V."/>
            <person name="Debuchy R."/>
            <person name="Gladieux P."/>
            <person name="Hiltunen Thoren M."/>
            <person name="Johannesson H."/>
        </authorList>
    </citation>
    <scope>NUCLEOTIDE SEQUENCE</scope>
    <source>
        <strain evidence="7">CBS 990.96</strain>
    </source>
</reference>
<evidence type="ECO:0000313" key="7">
    <source>
        <dbReference type="EMBL" id="KAK4222554.1"/>
    </source>
</evidence>
<reference evidence="7" key="2">
    <citation type="submission" date="2023-05" db="EMBL/GenBank/DDBJ databases">
        <authorList>
            <consortium name="Lawrence Berkeley National Laboratory"/>
            <person name="Steindorff A."/>
            <person name="Hensen N."/>
            <person name="Bonometti L."/>
            <person name="Westerberg I."/>
            <person name="Brannstrom I.O."/>
            <person name="Guillou S."/>
            <person name="Cros-Aarteil S."/>
            <person name="Calhoun S."/>
            <person name="Haridas S."/>
            <person name="Kuo A."/>
            <person name="Mondo S."/>
            <person name="Pangilinan J."/>
            <person name="Riley R."/>
            <person name="Labutti K."/>
            <person name="Andreopoulos B."/>
            <person name="Lipzen A."/>
            <person name="Chen C."/>
            <person name="Yanf M."/>
            <person name="Daum C."/>
            <person name="Ng V."/>
            <person name="Clum A."/>
            <person name="Ohm R."/>
            <person name="Martin F."/>
            <person name="Silar P."/>
            <person name="Natvig D."/>
            <person name="Lalanne C."/>
            <person name="Gautier V."/>
            <person name="Ament-Velasquez S.L."/>
            <person name="Kruys A."/>
            <person name="Hutchinson M.I."/>
            <person name="Powell A.J."/>
            <person name="Barry K."/>
            <person name="Miller A.N."/>
            <person name="Grigoriev I.V."/>
            <person name="Debuchy R."/>
            <person name="Gladieux P."/>
            <person name="Thoren M.H."/>
            <person name="Johannesson H."/>
        </authorList>
    </citation>
    <scope>NUCLEOTIDE SEQUENCE</scope>
    <source>
        <strain evidence="7">CBS 990.96</strain>
    </source>
</reference>
<dbReference type="GO" id="GO:0005763">
    <property type="term" value="C:mitochondrial small ribosomal subunit"/>
    <property type="evidence" value="ECO:0007669"/>
    <property type="project" value="TreeGrafter"/>
</dbReference>
<comment type="caution">
    <text evidence="7">The sequence shown here is derived from an EMBL/GenBank/DDBJ whole genome shotgun (WGS) entry which is preliminary data.</text>
</comment>
<keyword evidence="8" id="KW-1185">Reference proteome</keyword>
<protein>
    <submittedName>
        <fullName evidence="7">Eukaryotic mitochondrial regulator protein-domain-containing protein</fullName>
    </submittedName>
</protein>
<name>A0AAN6YNU3_9PEZI</name>
<dbReference type="AlphaFoldDB" id="A0AAN6YNU3"/>
<evidence type="ECO:0000256" key="1">
    <source>
        <dbReference type="ARBA" id="ARBA00022553"/>
    </source>
</evidence>
<keyword evidence="1 4" id="KW-0597">Phosphoprotein</keyword>
<dbReference type="FunFam" id="3.40.50.2300:FF:000146">
    <property type="entry name" value="Putative two-component response regulator SSK1p"/>
    <property type="match status" value="1"/>
</dbReference>
<keyword evidence="2" id="KW-0902">Two-component regulatory system</keyword>
<dbReference type="PANTHER" id="PTHR28158:SF1">
    <property type="entry name" value="SMALL RIBOSOMAL SUBUNIT PROTEIN MS45"/>
    <property type="match status" value="1"/>
</dbReference>
<dbReference type="InterPro" id="IPR021036">
    <property type="entry name" value="Ribosomal_mS45"/>
</dbReference>
<dbReference type="InterPro" id="IPR011006">
    <property type="entry name" value="CheY-like_superfamily"/>
</dbReference>
<dbReference type="Pfam" id="PF12298">
    <property type="entry name" value="Bot1p"/>
    <property type="match status" value="1"/>
</dbReference>
<feature type="region of interest" description="Disordered" evidence="5">
    <location>
        <begin position="162"/>
        <end position="181"/>
    </location>
</feature>
<sequence>MRSLPPTIATAIITTTLPCAESLSKIIPLLPSRQTTLIRTLLNAAHADELDPAAVETLLPINATMVTRKIWVKRPSGSPTLVTINEEDLVDDVRDMILRKYSNSLGRQFDSPDLVLKIIPREQQRQDRILGPEEPMARTLDAYFPGGQTVEEALIIDVPQRRLTPRSSPRTGPPHAQHLTSVKKTDNPALPAGMLSGGVPPINVLIVEDNIINLRLLEAFIKRLKVRWATAMNGREAVTKWRNGGFHLVLMDIQLPIMNGLDATREIRRLERINSIGAFSAATSGKGKSEIDTREETEDDILPNRERFKSPVIIVALTASSLQSDRHEALAAGCNDFLTKPVTYVWLERKVMEWGCMQALIDFDGWRQWKTYTDDDTAKKAKAKKERAAIGSHLSLSGALRKISRPLLHNYKTLSFSLTMPPRIGSSVCQSSPSSLLLLLPNSSSAAAAKQQLPKQCTLQFSTSTPREATRPQRRFRQWINRAGMKLRDHEGDQPTYLSPILTKHPEDGKLRPFPSNSDYISEPVLTDAARETIWEYAIDKNMPLKALSAQFSVDIRRIAAVLRMKAIEKKMEAANKPMAIPYAKAVEKMLPRAELRQGEAAFEPINDIHVHSYTMQQLFVPVSESREFTRADAAKAFGDHILPPDKKMRIPELIRLEKDIANRVPARVAERMFIERTAKSELAFARKMAAKDNKEWANKIRVKSSRGVEFRFERVSVDSVGKDGRARAGVGARYGVPHDDRRRGTVKIPTSVG</sequence>
<dbReference type="SMART" id="SM00448">
    <property type="entry name" value="REC"/>
    <property type="match status" value="1"/>
</dbReference>
<dbReference type="SUPFAM" id="SSF52172">
    <property type="entry name" value="CheY-like"/>
    <property type="match status" value="1"/>
</dbReference>
<organism evidence="7 8">
    <name type="scientific">Podospora fimiseda</name>
    <dbReference type="NCBI Taxonomy" id="252190"/>
    <lineage>
        <taxon>Eukaryota</taxon>
        <taxon>Fungi</taxon>
        <taxon>Dikarya</taxon>
        <taxon>Ascomycota</taxon>
        <taxon>Pezizomycotina</taxon>
        <taxon>Sordariomycetes</taxon>
        <taxon>Sordariomycetidae</taxon>
        <taxon>Sordariales</taxon>
        <taxon>Podosporaceae</taxon>
        <taxon>Podospora</taxon>
    </lineage>
</organism>